<protein>
    <submittedName>
        <fullName evidence="1">Uncharacterized protein</fullName>
    </submittedName>
</protein>
<name>A0ABS2P9W7_9BACL</name>
<dbReference type="EMBL" id="JAFBEC010000002">
    <property type="protein sequence ID" value="MBM7631936.1"/>
    <property type="molecule type" value="Genomic_DNA"/>
</dbReference>
<comment type="caution">
    <text evidence="1">The sequence shown here is derived from an EMBL/GenBank/DDBJ whole genome shotgun (WGS) entry which is preliminary data.</text>
</comment>
<proteinExistence type="predicted"/>
<sequence length="72" mass="8582">MNAQKFVPTLSEEFEVELKRALTEEEVQFLQWLDQTRAIKEPVHHDDQFSNGSDKCEDISSQRFTTIIRKRR</sequence>
<keyword evidence="2" id="KW-1185">Reference proteome</keyword>
<reference evidence="1 2" key="1">
    <citation type="submission" date="2021-01" db="EMBL/GenBank/DDBJ databases">
        <title>Genomic Encyclopedia of Type Strains, Phase IV (KMG-IV): sequencing the most valuable type-strain genomes for metagenomic binning, comparative biology and taxonomic classification.</title>
        <authorList>
            <person name="Goeker M."/>
        </authorList>
    </citation>
    <scope>NUCLEOTIDE SEQUENCE [LARGE SCALE GENOMIC DNA]</scope>
    <source>
        <strain evidence="1 2">DSM 25540</strain>
    </source>
</reference>
<dbReference type="RefSeq" id="WP_204695955.1">
    <property type="nucleotide sequence ID" value="NZ_JAFBEC010000002.1"/>
</dbReference>
<organism evidence="1 2">
    <name type="scientific">Geomicrobium sediminis</name>
    <dbReference type="NCBI Taxonomy" id="1347788"/>
    <lineage>
        <taxon>Bacteria</taxon>
        <taxon>Bacillati</taxon>
        <taxon>Bacillota</taxon>
        <taxon>Bacilli</taxon>
        <taxon>Bacillales</taxon>
        <taxon>Geomicrobium</taxon>
    </lineage>
</organism>
<dbReference type="Proteomes" id="UP000741863">
    <property type="component" value="Unassembled WGS sequence"/>
</dbReference>
<gene>
    <name evidence="1" type="ORF">JOD17_001028</name>
</gene>
<evidence type="ECO:0000313" key="2">
    <source>
        <dbReference type="Proteomes" id="UP000741863"/>
    </source>
</evidence>
<evidence type="ECO:0000313" key="1">
    <source>
        <dbReference type="EMBL" id="MBM7631936.1"/>
    </source>
</evidence>
<accession>A0ABS2P9W7</accession>